<dbReference type="PROSITE" id="PS00583">
    <property type="entry name" value="PFKB_KINASES_1"/>
    <property type="match status" value="1"/>
</dbReference>
<dbReference type="PANTHER" id="PTHR46566:SF5">
    <property type="entry name" value="1-PHOSPHOFRUCTOKINASE"/>
    <property type="match status" value="1"/>
</dbReference>
<evidence type="ECO:0000256" key="1">
    <source>
        <dbReference type="ARBA" id="ARBA00010688"/>
    </source>
</evidence>
<dbReference type="InterPro" id="IPR017583">
    <property type="entry name" value="Tagatose/fructose_Pkinase"/>
</dbReference>
<dbReference type="RefSeq" id="WP_378262832.1">
    <property type="nucleotide sequence ID" value="NZ_JBHUKR010000005.1"/>
</dbReference>
<evidence type="ECO:0000256" key="4">
    <source>
        <dbReference type="ARBA" id="ARBA00022777"/>
    </source>
</evidence>
<keyword evidence="2" id="KW-0808">Transferase</keyword>
<sequence length="271" mass="26867">MILCLCPSPAIDVTYEVSAFHAGGTTRVRRVTRRPGGKAVNVARVLTALGDPAVVLAPVGGSTGEEFRSGLTALGVPIEIVHSGHSTRHTVTVVDAATGQASVLTEPAVVDSWPAVEERFHALLSSASGVVISGSLPGNVRPEALAVLAGAAREARLPVVVDTSGPALAGALPGKPTVVKPNAAELAELSGHPDVLAAARDLADGHGIAVVVSLGADGLVAVDGGGGWRARPARPVRGNPTGAGDALVAGLARGLAVGKALGDLLADAVAL</sequence>
<evidence type="ECO:0000313" key="7">
    <source>
        <dbReference type="EMBL" id="MFD2416226.1"/>
    </source>
</evidence>
<dbReference type="Proteomes" id="UP001597417">
    <property type="component" value="Unassembled WGS sequence"/>
</dbReference>
<dbReference type="EMBL" id="JBHUKR010000005">
    <property type="protein sequence ID" value="MFD2416226.1"/>
    <property type="molecule type" value="Genomic_DNA"/>
</dbReference>
<evidence type="ECO:0000256" key="3">
    <source>
        <dbReference type="ARBA" id="ARBA00022741"/>
    </source>
</evidence>
<accession>A0ABW5FU61</accession>
<evidence type="ECO:0000256" key="5">
    <source>
        <dbReference type="ARBA" id="ARBA00022840"/>
    </source>
</evidence>
<dbReference type="InterPro" id="IPR002173">
    <property type="entry name" value="Carboh/pur_kinase_PfkB_CS"/>
</dbReference>
<gene>
    <name evidence="7" type="ORF">ACFSXZ_07785</name>
</gene>
<reference evidence="8" key="1">
    <citation type="journal article" date="2019" name="Int. J. Syst. Evol. Microbiol.">
        <title>The Global Catalogue of Microorganisms (GCM) 10K type strain sequencing project: providing services to taxonomists for standard genome sequencing and annotation.</title>
        <authorList>
            <consortium name="The Broad Institute Genomics Platform"/>
            <consortium name="The Broad Institute Genome Sequencing Center for Infectious Disease"/>
            <person name="Wu L."/>
            <person name="Ma J."/>
        </authorList>
    </citation>
    <scope>NUCLEOTIDE SEQUENCE [LARGE SCALE GENOMIC DNA]</scope>
    <source>
        <strain evidence="8">CGMCC 4.7645</strain>
    </source>
</reference>
<dbReference type="PIRSF" id="PIRSF000535">
    <property type="entry name" value="1PFK/6PFK/LacC"/>
    <property type="match status" value="1"/>
</dbReference>
<evidence type="ECO:0000313" key="8">
    <source>
        <dbReference type="Proteomes" id="UP001597417"/>
    </source>
</evidence>
<keyword evidence="4" id="KW-0418">Kinase</keyword>
<dbReference type="Gene3D" id="3.40.1190.20">
    <property type="match status" value="1"/>
</dbReference>
<dbReference type="Pfam" id="PF00294">
    <property type="entry name" value="PfkB"/>
    <property type="match status" value="1"/>
</dbReference>
<keyword evidence="5" id="KW-0067">ATP-binding</keyword>
<dbReference type="PANTHER" id="PTHR46566">
    <property type="entry name" value="1-PHOSPHOFRUCTOKINASE-RELATED"/>
    <property type="match status" value="1"/>
</dbReference>
<dbReference type="InterPro" id="IPR011611">
    <property type="entry name" value="PfkB_dom"/>
</dbReference>
<comment type="similarity">
    <text evidence="1">Belongs to the carbohydrate kinase PfkB family.</text>
</comment>
<organism evidence="7 8">
    <name type="scientific">Amycolatopsis pigmentata</name>
    <dbReference type="NCBI Taxonomy" id="450801"/>
    <lineage>
        <taxon>Bacteria</taxon>
        <taxon>Bacillati</taxon>
        <taxon>Actinomycetota</taxon>
        <taxon>Actinomycetes</taxon>
        <taxon>Pseudonocardiales</taxon>
        <taxon>Pseudonocardiaceae</taxon>
        <taxon>Amycolatopsis</taxon>
    </lineage>
</organism>
<comment type="caution">
    <text evidence="7">The sequence shown here is derived from an EMBL/GenBank/DDBJ whole genome shotgun (WGS) entry which is preliminary data.</text>
</comment>
<feature type="non-terminal residue" evidence="7">
    <location>
        <position position="271"/>
    </location>
</feature>
<feature type="domain" description="Carbohydrate kinase PfkB" evidence="6">
    <location>
        <begin position="11"/>
        <end position="270"/>
    </location>
</feature>
<keyword evidence="8" id="KW-1185">Reference proteome</keyword>
<dbReference type="PROSITE" id="PS00584">
    <property type="entry name" value="PFKB_KINASES_2"/>
    <property type="match status" value="1"/>
</dbReference>
<keyword evidence="3" id="KW-0547">Nucleotide-binding</keyword>
<evidence type="ECO:0000256" key="2">
    <source>
        <dbReference type="ARBA" id="ARBA00022679"/>
    </source>
</evidence>
<dbReference type="InterPro" id="IPR029056">
    <property type="entry name" value="Ribokinase-like"/>
</dbReference>
<name>A0ABW5FU61_9PSEU</name>
<dbReference type="SUPFAM" id="SSF53613">
    <property type="entry name" value="Ribokinase-like"/>
    <property type="match status" value="1"/>
</dbReference>
<protein>
    <submittedName>
        <fullName evidence="7">1-phosphofructokinase family hexose kinase</fullName>
    </submittedName>
</protein>
<proteinExistence type="inferred from homology"/>
<evidence type="ECO:0000259" key="6">
    <source>
        <dbReference type="Pfam" id="PF00294"/>
    </source>
</evidence>